<dbReference type="Gene3D" id="3.20.20.70">
    <property type="entry name" value="Aldolase class I"/>
    <property type="match status" value="1"/>
</dbReference>
<evidence type="ECO:0000256" key="8">
    <source>
        <dbReference type="ARBA" id="ARBA00023014"/>
    </source>
</evidence>
<dbReference type="Proteomes" id="UP001501337">
    <property type="component" value="Unassembled WGS sequence"/>
</dbReference>
<evidence type="ECO:0000256" key="3">
    <source>
        <dbReference type="ARBA" id="ARBA00017228"/>
    </source>
</evidence>
<proteinExistence type="inferred from homology"/>
<dbReference type="PROSITE" id="PS51918">
    <property type="entry name" value="RADICAL_SAM"/>
    <property type="match status" value="1"/>
</dbReference>
<keyword evidence="6 10" id="KW-0479">Metal-binding</keyword>
<evidence type="ECO:0000259" key="11">
    <source>
        <dbReference type="PROSITE" id="PS51918"/>
    </source>
</evidence>
<gene>
    <name evidence="12" type="primary">hemW</name>
    <name evidence="12" type="ORF">GCM10022278_20470</name>
</gene>
<evidence type="ECO:0000256" key="9">
    <source>
        <dbReference type="ARBA" id="ARBA00023186"/>
    </source>
</evidence>
<sequence length="395" mass="43632">MHPPLSLYVHVPWCIRKCPYCDFNSHETNNLQSQIEPYLDALLLDWSEELERLERFGGRRPLQSIFIGGGTPSLLPPDVYARLLERINDTMPLMEATEITLEANPGAVDTAHFKGYRRAGINRISVGVQSFATEQLAALGRVHSGRQALEAIEAVASAGFERFNIDLMFGLPQQTAEGAEADLRQALQCGATHLSWYQLTLEPNTHFFSHPPPLPEDDDIADIQLAGQVLLAEAGLQQYEVSAYARRGQAARHNRNYWEFGDYLAIGAGAHGKLSSPEASEFIRYRKTRQPDAYLKRAQGHGQLIATSAAGFLAAEEAITQDSLSFEFMLNALRLTDGVPVSLFTERTGLAAAQLEPTLSQLKQAGLMQASEDYLQTTPLGARFLNDVVGKFSGW</sequence>
<dbReference type="PANTHER" id="PTHR13932:SF5">
    <property type="entry name" value="RADICAL S-ADENOSYL METHIONINE DOMAIN-CONTAINING PROTEIN 1, MITOCHONDRIAL"/>
    <property type="match status" value="1"/>
</dbReference>
<keyword evidence="7 10" id="KW-0408">Iron</keyword>
<evidence type="ECO:0000256" key="7">
    <source>
        <dbReference type="ARBA" id="ARBA00023004"/>
    </source>
</evidence>
<organism evidence="12 13">
    <name type="scientific">Allohahella marinimesophila</name>
    <dbReference type="NCBI Taxonomy" id="1054972"/>
    <lineage>
        <taxon>Bacteria</taxon>
        <taxon>Pseudomonadati</taxon>
        <taxon>Pseudomonadota</taxon>
        <taxon>Gammaproteobacteria</taxon>
        <taxon>Oceanospirillales</taxon>
        <taxon>Hahellaceae</taxon>
        <taxon>Allohahella</taxon>
    </lineage>
</organism>
<evidence type="ECO:0000256" key="6">
    <source>
        <dbReference type="ARBA" id="ARBA00022723"/>
    </source>
</evidence>
<evidence type="ECO:0000256" key="5">
    <source>
        <dbReference type="ARBA" id="ARBA00022691"/>
    </source>
</evidence>
<dbReference type="SUPFAM" id="SSF102114">
    <property type="entry name" value="Radical SAM enzymes"/>
    <property type="match status" value="1"/>
</dbReference>
<comment type="cofactor">
    <cofactor evidence="1">
        <name>[4Fe-4S] cluster</name>
        <dbReference type="ChEBI" id="CHEBI:49883"/>
    </cofactor>
</comment>
<evidence type="ECO:0000256" key="10">
    <source>
        <dbReference type="RuleBase" id="RU364116"/>
    </source>
</evidence>
<keyword evidence="8 10" id="KW-0411">Iron-sulfur</keyword>
<comment type="subcellular location">
    <subcellularLocation>
        <location evidence="10">Cytoplasm</location>
    </subcellularLocation>
</comment>
<dbReference type="InterPro" id="IPR007197">
    <property type="entry name" value="rSAM"/>
</dbReference>
<dbReference type="SFLD" id="SFLDF00562">
    <property type="entry name" value="HemN-like__clustered_with_heat"/>
    <property type="match status" value="1"/>
</dbReference>
<dbReference type="EMBL" id="BAABBO010000009">
    <property type="protein sequence ID" value="GAA3962410.1"/>
    <property type="molecule type" value="Genomic_DNA"/>
</dbReference>
<dbReference type="InterPro" id="IPR058240">
    <property type="entry name" value="rSAM_sf"/>
</dbReference>
<dbReference type="PANTHER" id="PTHR13932">
    <property type="entry name" value="COPROPORPHYRINIGEN III OXIDASE"/>
    <property type="match status" value="1"/>
</dbReference>
<comment type="similarity">
    <text evidence="2">Belongs to the anaerobic coproporphyrinogen-III oxidase family. HemW subfamily.</text>
</comment>
<dbReference type="InterPro" id="IPR004559">
    <property type="entry name" value="HemW-like"/>
</dbReference>
<keyword evidence="10" id="KW-0963">Cytoplasm</keyword>
<evidence type="ECO:0000313" key="13">
    <source>
        <dbReference type="Proteomes" id="UP001501337"/>
    </source>
</evidence>
<dbReference type="RefSeq" id="WP_344805943.1">
    <property type="nucleotide sequence ID" value="NZ_BAABBO010000009.1"/>
</dbReference>
<dbReference type="Pfam" id="PF04055">
    <property type="entry name" value="Radical_SAM"/>
    <property type="match status" value="1"/>
</dbReference>
<evidence type="ECO:0000256" key="2">
    <source>
        <dbReference type="ARBA" id="ARBA00006100"/>
    </source>
</evidence>
<feature type="domain" description="Radical SAM core" evidence="11">
    <location>
        <begin position="1"/>
        <end position="237"/>
    </location>
</feature>
<keyword evidence="5 10" id="KW-0949">S-adenosyl-L-methionine</keyword>
<keyword evidence="13" id="KW-1185">Reference proteome</keyword>
<accession>A0ABP7PCY4</accession>
<dbReference type="NCBIfam" id="TIGR00539">
    <property type="entry name" value="hemN_rel"/>
    <property type="match status" value="1"/>
</dbReference>
<evidence type="ECO:0000256" key="4">
    <source>
        <dbReference type="ARBA" id="ARBA00022617"/>
    </source>
</evidence>
<dbReference type="InterPro" id="IPR006638">
    <property type="entry name" value="Elp3/MiaA/NifB-like_rSAM"/>
</dbReference>
<dbReference type="InterPro" id="IPR010723">
    <property type="entry name" value="HemN_C"/>
</dbReference>
<dbReference type="InterPro" id="IPR013785">
    <property type="entry name" value="Aldolase_TIM"/>
</dbReference>
<dbReference type="Pfam" id="PF06969">
    <property type="entry name" value="HemN_C"/>
    <property type="match status" value="1"/>
</dbReference>
<keyword evidence="10" id="KW-0004">4Fe-4S</keyword>
<dbReference type="SFLD" id="SFLDS00029">
    <property type="entry name" value="Radical_SAM"/>
    <property type="match status" value="2"/>
</dbReference>
<protein>
    <recommendedName>
        <fullName evidence="3 10">Heme chaperone HemW</fullName>
    </recommendedName>
</protein>
<name>A0ABP7PCY4_9GAMM</name>
<dbReference type="InterPro" id="IPR034505">
    <property type="entry name" value="Coproporphyrinogen-III_oxidase"/>
</dbReference>
<dbReference type="CDD" id="cd01335">
    <property type="entry name" value="Radical_SAM"/>
    <property type="match status" value="1"/>
</dbReference>
<dbReference type="SMART" id="SM00729">
    <property type="entry name" value="Elp3"/>
    <property type="match status" value="1"/>
</dbReference>
<keyword evidence="4 10" id="KW-0349">Heme</keyword>
<evidence type="ECO:0000313" key="12">
    <source>
        <dbReference type="EMBL" id="GAA3962410.1"/>
    </source>
</evidence>
<reference evidence="13" key="1">
    <citation type="journal article" date="2019" name="Int. J. Syst. Evol. Microbiol.">
        <title>The Global Catalogue of Microorganisms (GCM) 10K type strain sequencing project: providing services to taxonomists for standard genome sequencing and annotation.</title>
        <authorList>
            <consortium name="The Broad Institute Genomics Platform"/>
            <consortium name="The Broad Institute Genome Sequencing Center for Infectious Disease"/>
            <person name="Wu L."/>
            <person name="Ma J."/>
        </authorList>
    </citation>
    <scope>NUCLEOTIDE SEQUENCE [LARGE SCALE GENOMIC DNA]</scope>
    <source>
        <strain evidence="13">JCM 17555</strain>
    </source>
</reference>
<keyword evidence="9 10" id="KW-0143">Chaperone</keyword>
<dbReference type="SFLD" id="SFLDG01065">
    <property type="entry name" value="anaerobic_coproporphyrinogen-I"/>
    <property type="match status" value="2"/>
</dbReference>
<comment type="function">
    <text evidence="10">Probably acts as a heme chaperone, transferring heme to an unknown acceptor. Binds one molecule of heme per monomer, possibly covalently. Binds 1 [4Fe-4S] cluster. The cluster is coordinated with 3 cysteines and an exchangeable S-adenosyl-L-methionine.</text>
</comment>
<evidence type="ECO:0000256" key="1">
    <source>
        <dbReference type="ARBA" id="ARBA00001966"/>
    </source>
</evidence>
<comment type="caution">
    <text evidence="12">The sequence shown here is derived from an EMBL/GenBank/DDBJ whole genome shotgun (WGS) entry which is preliminary data.</text>
</comment>
<dbReference type="SFLD" id="SFLDF00288">
    <property type="entry name" value="HemN-like__clustered_with_nucl"/>
    <property type="match status" value="1"/>
</dbReference>